<dbReference type="OrthoDB" id="2551959at2759"/>
<dbReference type="EMBL" id="VSWC01000118">
    <property type="protein sequence ID" value="KAA1083826.1"/>
    <property type="molecule type" value="Genomic_DNA"/>
</dbReference>
<evidence type="ECO:0000313" key="1">
    <source>
        <dbReference type="EMBL" id="KAA1083826.1"/>
    </source>
</evidence>
<proteinExistence type="predicted"/>
<comment type="caution">
    <text evidence="1">The sequence shown here is derived from an EMBL/GenBank/DDBJ whole genome shotgun (WGS) entry which is preliminary data.</text>
</comment>
<keyword evidence="2" id="KW-1185">Reference proteome</keyword>
<sequence>MQGTLASLQRTLNLTDEADQDKITTLIRCAHFVRFPSDNSSGLSNEEMLAAIEGSTPPAKKLLTEADKIEWSTAIVQEGFRAEYKGSPNPENHQRICRPMAAKCL</sequence>
<protein>
    <submittedName>
        <fullName evidence="1">Uncharacterized protein</fullName>
    </submittedName>
</protein>
<reference evidence="1 2" key="1">
    <citation type="submission" date="2019-05" db="EMBL/GenBank/DDBJ databases">
        <title>Emergence of the Ug99 lineage of the wheat stem rust pathogen through somatic hybridization.</title>
        <authorList>
            <person name="Li F."/>
            <person name="Upadhyaya N.M."/>
            <person name="Sperschneider J."/>
            <person name="Matny O."/>
            <person name="Nguyen-Phuc H."/>
            <person name="Mago R."/>
            <person name="Raley C."/>
            <person name="Miller M.E."/>
            <person name="Silverstein K.A.T."/>
            <person name="Henningsen E."/>
            <person name="Hirsch C.D."/>
            <person name="Visser B."/>
            <person name="Pretorius Z.A."/>
            <person name="Steffenson B.J."/>
            <person name="Schwessinger B."/>
            <person name="Dodds P.N."/>
            <person name="Figueroa M."/>
        </authorList>
    </citation>
    <scope>NUCLEOTIDE SEQUENCE [LARGE SCALE GENOMIC DNA]</scope>
    <source>
        <strain evidence="1">21-0</strain>
    </source>
</reference>
<dbReference type="AlphaFoldDB" id="A0A5B0N587"/>
<gene>
    <name evidence="1" type="ORF">PGT21_008176</name>
</gene>
<organism evidence="1 2">
    <name type="scientific">Puccinia graminis f. sp. tritici</name>
    <dbReference type="NCBI Taxonomy" id="56615"/>
    <lineage>
        <taxon>Eukaryota</taxon>
        <taxon>Fungi</taxon>
        <taxon>Dikarya</taxon>
        <taxon>Basidiomycota</taxon>
        <taxon>Pucciniomycotina</taxon>
        <taxon>Pucciniomycetes</taxon>
        <taxon>Pucciniales</taxon>
        <taxon>Pucciniaceae</taxon>
        <taxon>Puccinia</taxon>
    </lineage>
</organism>
<name>A0A5B0N587_PUCGR</name>
<dbReference type="Proteomes" id="UP000324748">
    <property type="component" value="Unassembled WGS sequence"/>
</dbReference>
<evidence type="ECO:0000313" key="2">
    <source>
        <dbReference type="Proteomes" id="UP000324748"/>
    </source>
</evidence>
<accession>A0A5B0N587</accession>